<dbReference type="Proteomes" id="UP000248044">
    <property type="component" value="Chromosome"/>
</dbReference>
<proteinExistence type="predicted"/>
<organism evidence="1 2">
    <name type="scientific">Acidianus brierleyi</name>
    <dbReference type="NCBI Taxonomy" id="41673"/>
    <lineage>
        <taxon>Archaea</taxon>
        <taxon>Thermoproteota</taxon>
        <taxon>Thermoprotei</taxon>
        <taxon>Sulfolobales</taxon>
        <taxon>Sulfolobaceae</taxon>
        <taxon>Acidianus</taxon>
    </lineage>
</organism>
<dbReference type="GeneID" id="36832215"/>
<protein>
    <submittedName>
        <fullName evidence="1">Uncharacterized protein</fullName>
    </submittedName>
</protein>
<evidence type="ECO:0000313" key="2">
    <source>
        <dbReference type="Proteomes" id="UP000248044"/>
    </source>
</evidence>
<dbReference type="KEGG" id="abri:DFR85_08625"/>
<dbReference type="EMBL" id="CP029289">
    <property type="protein sequence ID" value="AWR94649.1"/>
    <property type="molecule type" value="Genomic_DNA"/>
</dbReference>
<keyword evidence="2" id="KW-1185">Reference proteome</keyword>
<sequence length="427" mass="50944">MERILDQYFLYGANITIKDVNGIGLYIIKDPVLDFKDKKLAEKYIRDIHEKGIGYNYTKIIEYLSDFHLDQSKLEKIAFYVFKKLTYDDLTVPYFDTKIERIECYSLNKPVSVIHSSYKKYGRLYTNIIFNSTEEIRFLLTKFGKDTSSKKIMSIGEFYTYENNKILYYFDNNLINFEIIKSYEEQPIIINVLRNNNIDCNTLSYLWETLEYKPFYIIISNKNKAYYLFNSLLYLLPQYIKIATIERYPLFNFKDRTWLTFHISAQYKSKLISSVSKYEPDFVLLDLDLDYIESLLKYFPTQSGLLMFTNLDSISNIMNLISNYLSRNLEKIFVNKLDGIIVFNDKLRIFEKYKLGNKVRFKEIKIPENLNELGITPQIRNICRRSRNSYNDIIKNITIKSEILRKIENNNIIDNSQIQEILLQYQQ</sequence>
<evidence type="ECO:0000313" key="1">
    <source>
        <dbReference type="EMBL" id="AWR94649.1"/>
    </source>
</evidence>
<accession>A0A2U9IF66</accession>
<dbReference type="RefSeq" id="WP_110270530.1">
    <property type="nucleotide sequence ID" value="NZ_CP029289.2"/>
</dbReference>
<gene>
    <name evidence="1" type="ORF">DFR85_08625</name>
</gene>
<dbReference type="AlphaFoldDB" id="A0A2U9IF66"/>
<dbReference type="Gene3D" id="3.30.450.380">
    <property type="match status" value="1"/>
</dbReference>
<name>A0A2U9IF66_9CREN</name>
<reference evidence="1 2" key="1">
    <citation type="submission" date="2018-05" db="EMBL/GenBank/DDBJ databases">
        <title>Complete Genome Sequences of Extremely Thermoacidophilic, Metal-Mobilizing Type-Strain Members of the Archaeal Family Sulfolobaceae: Acidianus brierleyi DSM-1651T, Acidianus sulfidivorans DSM-18786T, Metallosphaera hakonensis DSM-7519T, and Metallosphaera prunae DSM-10039T.</title>
        <authorList>
            <person name="Counts J.A."/>
            <person name="Kelly R.M."/>
        </authorList>
    </citation>
    <scope>NUCLEOTIDE SEQUENCE [LARGE SCALE GENOMIC DNA]</scope>
    <source>
        <strain evidence="1 2">DSM 1651</strain>
    </source>
</reference>